<accession>A0A9J6ABG8</accession>
<proteinExistence type="predicted"/>
<name>A0A9J6ABG8_SOLCO</name>
<reference evidence="1 2" key="1">
    <citation type="submission" date="2020-09" db="EMBL/GenBank/DDBJ databases">
        <title>De no assembly of potato wild relative species, Solanum commersonii.</title>
        <authorList>
            <person name="Cho K."/>
        </authorList>
    </citation>
    <scope>NUCLEOTIDE SEQUENCE [LARGE SCALE GENOMIC DNA]</scope>
    <source>
        <strain evidence="1">LZ3.2</strain>
        <tissue evidence="1">Leaf</tissue>
    </source>
</reference>
<dbReference type="Proteomes" id="UP000824120">
    <property type="component" value="Chromosome 2"/>
</dbReference>
<protein>
    <submittedName>
        <fullName evidence="1">Uncharacterized protein</fullName>
    </submittedName>
</protein>
<keyword evidence="2" id="KW-1185">Reference proteome</keyword>
<dbReference type="OrthoDB" id="2012664at2759"/>
<dbReference type="AlphaFoldDB" id="A0A9J6ABG8"/>
<comment type="caution">
    <text evidence="1">The sequence shown here is derived from an EMBL/GenBank/DDBJ whole genome shotgun (WGS) entry which is preliminary data.</text>
</comment>
<gene>
    <name evidence="1" type="ORF">H5410_007066</name>
</gene>
<dbReference type="EMBL" id="JACXVP010000002">
    <property type="protein sequence ID" value="KAG5621848.1"/>
    <property type="molecule type" value="Genomic_DNA"/>
</dbReference>
<evidence type="ECO:0000313" key="1">
    <source>
        <dbReference type="EMBL" id="KAG5621848.1"/>
    </source>
</evidence>
<organism evidence="1 2">
    <name type="scientific">Solanum commersonii</name>
    <name type="common">Commerson's wild potato</name>
    <name type="synonym">Commerson's nightshade</name>
    <dbReference type="NCBI Taxonomy" id="4109"/>
    <lineage>
        <taxon>Eukaryota</taxon>
        <taxon>Viridiplantae</taxon>
        <taxon>Streptophyta</taxon>
        <taxon>Embryophyta</taxon>
        <taxon>Tracheophyta</taxon>
        <taxon>Spermatophyta</taxon>
        <taxon>Magnoliopsida</taxon>
        <taxon>eudicotyledons</taxon>
        <taxon>Gunneridae</taxon>
        <taxon>Pentapetalae</taxon>
        <taxon>asterids</taxon>
        <taxon>lamiids</taxon>
        <taxon>Solanales</taxon>
        <taxon>Solanaceae</taxon>
        <taxon>Solanoideae</taxon>
        <taxon>Solaneae</taxon>
        <taxon>Solanum</taxon>
    </lineage>
</organism>
<sequence>MRKTLPWGTFMAVDRAKEAIAKAFEGNAAKYKDIFKIIDERWQCQLHHPLHLRTLFKSESKDGLYACIEKLVPSTKVQDKIISRYHCTQELNNNLAFLLQKELELKDLPSGEDVLAYTRRQKDESYYN</sequence>
<evidence type="ECO:0000313" key="2">
    <source>
        <dbReference type="Proteomes" id="UP000824120"/>
    </source>
</evidence>